<evidence type="ECO:0000313" key="2">
    <source>
        <dbReference type="EMBL" id="GMT30436.1"/>
    </source>
</evidence>
<sequence>TSPKSDDIAASGITVDPEYFKDHAQCRWLPILGEEGIAVHKGDDIFKDGIRGQRPSSGPWCYTTDEDGESVPTRCLPYCGAEGSYATTTDKAFVPHTPKKKNPNNPKATNLYFNNTDPYHVNCWPVAEGLTAKQREAQAEKLRTIGYEYFGTPTATAAIAQSQRCRNWRQVTSLQDEEFVKTG</sequence>
<dbReference type="EMBL" id="BTSY01000005">
    <property type="protein sequence ID" value="GMT30436.1"/>
    <property type="molecule type" value="Genomic_DNA"/>
</dbReference>
<accession>A0AAV5WDT4</accession>
<feature type="domain" description="Kringle-like" evidence="1">
    <location>
        <begin position="21"/>
        <end position="80"/>
    </location>
</feature>
<organism evidence="2 3">
    <name type="scientific">Pristionchus fissidentatus</name>
    <dbReference type="NCBI Taxonomy" id="1538716"/>
    <lineage>
        <taxon>Eukaryota</taxon>
        <taxon>Metazoa</taxon>
        <taxon>Ecdysozoa</taxon>
        <taxon>Nematoda</taxon>
        <taxon>Chromadorea</taxon>
        <taxon>Rhabditida</taxon>
        <taxon>Rhabditina</taxon>
        <taxon>Diplogasteromorpha</taxon>
        <taxon>Diplogasteroidea</taxon>
        <taxon>Neodiplogasteridae</taxon>
        <taxon>Pristionchus</taxon>
    </lineage>
</organism>
<dbReference type="AlphaFoldDB" id="A0AAV5WDT4"/>
<reference evidence="2" key="1">
    <citation type="submission" date="2023-10" db="EMBL/GenBank/DDBJ databases">
        <title>Genome assembly of Pristionchus species.</title>
        <authorList>
            <person name="Yoshida K."/>
            <person name="Sommer R.J."/>
        </authorList>
    </citation>
    <scope>NUCLEOTIDE SEQUENCE</scope>
    <source>
        <strain evidence="2">RS5133</strain>
    </source>
</reference>
<dbReference type="Pfam" id="PF25866">
    <property type="entry name" value="Kringle_2"/>
    <property type="match status" value="1"/>
</dbReference>
<evidence type="ECO:0000313" key="3">
    <source>
        <dbReference type="Proteomes" id="UP001432322"/>
    </source>
</evidence>
<dbReference type="Proteomes" id="UP001432322">
    <property type="component" value="Unassembled WGS sequence"/>
</dbReference>
<comment type="caution">
    <text evidence="2">The sequence shown here is derived from an EMBL/GenBank/DDBJ whole genome shotgun (WGS) entry which is preliminary data.</text>
</comment>
<protein>
    <recommendedName>
        <fullName evidence="1">Kringle-like domain-containing protein</fullName>
    </recommendedName>
</protein>
<dbReference type="InterPro" id="IPR058845">
    <property type="entry name" value="Kringle_2"/>
</dbReference>
<proteinExistence type="predicted"/>
<evidence type="ECO:0000259" key="1">
    <source>
        <dbReference type="Pfam" id="PF25866"/>
    </source>
</evidence>
<gene>
    <name evidence="2" type="ORF">PFISCL1PPCAC_21733</name>
</gene>
<keyword evidence="3" id="KW-1185">Reference proteome</keyword>
<name>A0AAV5WDT4_9BILA</name>
<feature type="non-terminal residue" evidence="2">
    <location>
        <position position="183"/>
    </location>
</feature>
<feature type="non-terminal residue" evidence="2">
    <location>
        <position position="1"/>
    </location>
</feature>